<dbReference type="Pfam" id="PF09917">
    <property type="entry name" value="DUF2147"/>
    <property type="match status" value="1"/>
</dbReference>
<proteinExistence type="predicted"/>
<feature type="domain" description="DUF2147" evidence="1">
    <location>
        <begin position="24"/>
        <end position="140"/>
    </location>
</feature>
<dbReference type="PANTHER" id="PTHR36919">
    <property type="entry name" value="BLR1215 PROTEIN"/>
    <property type="match status" value="1"/>
</dbReference>
<accession>A0ABX1GRN6</accession>
<reference evidence="2 3" key="1">
    <citation type="submission" date="2020-04" db="EMBL/GenBank/DDBJ databases">
        <authorList>
            <person name="Yoon J."/>
        </authorList>
    </citation>
    <scope>NUCLEOTIDE SEQUENCE [LARGE SCALE GENOMIC DNA]</scope>
    <source>
        <strain evidence="2 3">DJ-13</strain>
    </source>
</reference>
<dbReference type="InterPro" id="IPR019223">
    <property type="entry name" value="DUF2147"/>
</dbReference>
<dbReference type="EMBL" id="JAAWWL010000002">
    <property type="protein sequence ID" value="NKI32603.1"/>
    <property type="molecule type" value="Genomic_DNA"/>
</dbReference>
<evidence type="ECO:0000259" key="1">
    <source>
        <dbReference type="Pfam" id="PF09917"/>
    </source>
</evidence>
<name>A0ABX1GRN6_9FLAO</name>
<dbReference type="PANTHER" id="PTHR36919:SF3">
    <property type="entry name" value="BLL5882 PROTEIN"/>
    <property type="match status" value="1"/>
</dbReference>
<dbReference type="Proteomes" id="UP000718451">
    <property type="component" value="Unassembled WGS sequence"/>
</dbReference>
<gene>
    <name evidence="2" type="ORF">HCU67_11665</name>
</gene>
<evidence type="ECO:0000313" key="3">
    <source>
        <dbReference type="Proteomes" id="UP000718451"/>
    </source>
</evidence>
<dbReference type="Gene3D" id="2.40.128.520">
    <property type="match status" value="1"/>
</dbReference>
<organism evidence="2 3">
    <name type="scientific">Croceivirga thetidis</name>
    <dbReference type="NCBI Taxonomy" id="2721623"/>
    <lineage>
        <taxon>Bacteria</taxon>
        <taxon>Pseudomonadati</taxon>
        <taxon>Bacteroidota</taxon>
        <taxon>Flavobacteriia</taxon>
        <taxon>Flavobacteriales</taxon>
        <taxon>Flavobacteriaceae</taxon>
        <taxon>Croceivirga</taxon>
    </lineage>
</organism>
<keyword evidence="3" id="KW-1185">Reference proteome</keyword>
<protein>
    <submittedName>
        <fullName evidence="2">DUF2147 domain-containing protein</fullName>
    </submittedName>
</protein>
<dbReference type="RefSeq" id="WP_168552792.1">
    <property type="nucleotide sequence ID" value="NZ_JAAWWL010000002.1"/>
</dbReference>
<comment type="caution">
    <text evidence="2">The sequence shown here is derived from an EMBL/GenBank/DDBJ whole genome shotgun (WGS) entry which is preliminary data.</text>
</comment>
<sequence length="143" mass="16513">MTKINSLLFFTLCPMLFFGQSILGKWKTIDDRNGLTKAIVNIYEKDGLLYGKIETILEKGKEDARCIKCKGDKKDKPVIGMVIIDGFKKNNKGEYKGDTLFDPEQGMTFRGKIWLDPDNPDKLKVRGYLAFLYRTQTWVRYNS</sequence>
<evidence type="ECO:0000313" key="2">
    <source>
        <dbReference type="EMBL" id="NKI32603.1"/>
    </source>
</evidence>